<evidence type="ECO:0000313" key="2">
    <source>
        <dbReference type="EMBL" id="CCA76501.1"/>
    </source>
</evidence>
<evidence type="ECO:0000256" key="1">
    <source>
        <dbReference type="SAM" id="Phobius"/>
    </source>
</evidence>
<comment type="caution">
    <text evidence="2">The sequence shown here is derived from an EMBL/GenBank/DDBJ whole genome shotgun (WGS) entry which is preliminary data.</text>
</comment>
<sequence>MGEGEFKVAVVHLDHSVCPNVIDDYRVCLFLQQAGGLSTCRRVQRDLEGSARLPLCLVVFSAFMAALTLIYEYKIDLHPAIRDILPCSRRFHSDKYEWGSSNASVTLWDLHLPDAIDTVFVLPIILSGLRGTRLDANGPRAHRRPRHPN</sequence>
<gene>
    <name evidence="2" type="ORF">PIIN_10494</name>
</gene>
<dbReference type="HOGENOM" id="CLU_1750417_0_0_1"/>
<evidence type="ECO:0000313" key="3">
    <source>
        <dbReference type="Proteomes" id="UP000007148"/>
    </source>
</evidence>
<proteinExistence type="predicted"/>
<feature type="transmembrane region" description="Helical" evidence="1">
    <location>
        <begin position="51"/>
        <end position="71"/>
    </location>
</feature>
<organism evidence="2 3">
    <name type="scientific">Serendipita indica (strain DSM 11827)</name>
    <name type="common">Root endophyte fungus</name>
    <name type="synonym">Piriformospora indica</name>
    <dbReference type="NCBI Taxonomy" id="1109443"/>
    <lineage>
        <taxon>Eukaryota</taxon>
        <taxon>Fungi</taxon>
        <taxon>Dikarya</taxon>
        <taxon>Basidiomycota</taxon>
        <taxon>Agaricomycotina</taxon>
        <taxon>Agaricomycetes</taxon>
        <taxon>Sebacinales</taxon>
        <taxon>Serendipitaceae</taxon>
        <taxon>Serendipita</taxon>
    </lineage>
</organism>
<keyword evidence="1" id="KW-0472">Membrane</keyword>
<dbReference type="AlphaFoldDB" id="G4TYV8"/>
<keyword evidence="1" id="KW-0812">Transmembrane</keyword>
<reference evidence="2 3" key="1">
    <citation type="journal article" date="2011" name="PLoS Pathog.">
        <title>Endophytic Life Strategies Decoded by Genome and Transcriptome Analyses of the Mutualistic Root Symbiont Piriformospora indica.</title>
        <authorList>
            <person name="Zuccaro A."/>
            <person name="Lahrmann U."/>
            <person name="Guldener U."/>
            <person name="Langen G."/>
            <person name="Pfiffi S."/>
            <person name="Biedenkopf D."/>
            <person name="Wong P."/>
            <person name="Samans B."/>
            <person name="Grimm C."/>
            <person name="Basiewicz M."/>
            <person name="Murat C."/>
            <person name="Martin F."/>
            <person name="Kogel K.H."/>
        </authorList>
    </citation>
    <scope>NUCLEOTIDE SEQUENCE [LARGE SCALE GENOMIC DNA]</scope>
    <source>
        <strain evidence="2 3">DSM 11827</strain>
    </source>
</reference>
<name>G4TYV8_SERID</name>
<protein>
    <submittedName>
        <fullName evidence="2">Uncharacterized protein</fullName>
    </submittedName>
</protein>
<dbReference type="Proteomes" id="UP000007148">
    <property type="component" value="Unassembled WGS sequence"/>
</dbReference>
<dbReference type="EMBL" id="CAFZ01000791">
    <property type="protein sequence ID" value="CCA76501.1"/>
    <property type="molecule type" value="Genomic_DNA"/>
</dbReference>
<accession>G4TYV8</accession>
<dbReference type="InParanoid" id="G4TYV8"/>
<keyword evidence="1" id="KW-1133">Transmembrane helix</keyword>
<keyword evidence="3" id="KW-1185">Reference proteome</keyword>